<dbReference type="InterPro" id="IPR010248">
    <property type="entry name" value="His_ut_repres"/>
</dbReference>
<sequence length="234" mass="26326">MPSMNAPAYQGIKDFILARIHAGEWSEGHQVPSENELAREFNVARMTVNRALRELTAEQVLTRVQGSGTFVARPKYESTLVAIRSISDEIVARGHCYHANVLHVGAAIADEELAAEMQVSAGSPVFHSRVLHFENDEPVQLEERWVNPVVAPDYALQDFTNTTPNQYLVRVAPLQRVEYRIEASAPDADNRRLLTMDDAEPCLVLHRRTWSQGVVASVANLWHPGNRYRFTGHF</sequence>
<gene>
    <name evidence="6" type="ordered locus">Bphy_1813</name>
</gene>
<dbReference type="HOGENOM" id="CLU_063236_0_0_4"/>
<dbReference type="InterPro" id="IPR050679">
    <property type="entry name" value="Bact_HTH_transcr_reg"/>
</dbReference>
<dbReference type="NCBIfam" id="TIGR02018">
    <property type="entry name" value="his_ut_repres"/>
    <property type="match status" value="1"/>
</dbReference>
<dbReference type="GO" id="GO:0003700">
    <property type="term" value="F:DNA-binding transcription factor activity"/>
    <property type="evidence" value="ECO:0007669"/>
    <property type="project" value="UniProtKB-UniRule"/>
</dbReference>
<dbReference type="GO" id="GO:0045892">
    <property type="term" value="P:negative regulation of DNA-templated transcription"/>
    <property type="evidence" value="ECO:0007669"/>
    <property type="project" value="UniProtKB-UniRule"/>
</dbReference>
<dbReference type="GO" id="GO:0003677">
    <property type="term" value="F:DNA binding"/>
    <property type="evidence" value="ECO:0007669"/>
    <property type="project" value="UniProtKB-UniRule"/>
</dbReference>
<dbReference type="SMART" id="SM00866">
    <property type="entry name" value="UTRA"/>
    <property type="match status" value="1"/>
</dbReference>
<name>B2JCJ4_PARP8</name>
<dbReference type="PANTHER" id="PTHR44846:SF16">
    <property type="entry name" value="TRANSCRIPTIONAL REGULATOR PHNF-RELATED"/>
    <property type="match status" value="1"/>
</dbReference>
<keyword evidence="3" id="KW-0804">Transcription</keyword>
<dbReference type="GO" id="GO:0006547">
    <property type="term" value="P:L-histidine metabolic process"/>
    <property type="evidence" value="ECO:0007669"/>
    <property type="project" value="UniProtKB-UniRule"/>
</dbReference>
<evidence type="ECO:0000256" key="3">
    <source>
        <dbReference type="ARBA" id="ARBA00023163"/>
    </source>
</evidence>
<dbReference type="PRINTS" id="PR00035">
    <property type="entry name" value="HTHGNTR"/>
</dbReference>
<dbReference type="InterPro" id="IPR036390">
    <property type="entry name" value="WH_DNA-bd_sf"/>
</dbReference>
<reference evidence="7" key="1">
    <citation type="journal article" date="2014" name="Stand. Genomic Sci.">
        <title>Complete genome sequence of Burkholderia phymatum STM815(T), a broad host range and efficient nitrogen-fixing symbiont of Mimosa species.</title>
        <authorList>
            <person name="Moulin L."/>
            <person name="Klonowska A."/>
            <person name="Caroline B."/>
            <person name="Booth K."/>
            <person name="Vriezen J.A."/>
            <person name="Melkonian R."/>
            <person name="James E.K."/>
            <person name="Young J.P."/>
            <person name="Bena G."/>
            <person name="Hauser L."/>
            <person name="Land M."/>
            <person name="Kyrpides N."/>
            <person name="Bruce D."/>
            <person name="Chain P."/>
            <person name="Copeland A."/>
            <person name="Pitluck S."/>
            <person name="Woyke T."/>
            <person name="Lizotte-Waniewski M."/>
            <person name="Bristow J."/>
            <person name="Riley M."/>
        </authorList>
    </citation>
    <scope>NUCLEOTIDE SEQUENCE [LARGE SCALE GENOMIC DNA]</scope>
    <source>
        <strain evidence="7">DSM 17167 / CIP 108236 / LMG 21445 / STM815</strain>
    </source>
</reference>
<dbReference type="SUPFAM" id="SSF46785">
    <property type="entry name" value="Winged helix' DNA-binding domain"/>
    <property type="match status" value="1"/>
</dbReference>
<dbReference type="InterPro" id="IPR000524">
    <property type="entry name" value="Tscrpt_reg_HTH_GntR"/>
</dbReference>
<dbReference type="Pfam" id="PF07702">
    <property type="entry name" value="UTRA"/>
    <property type="match status" value="1"/>
</dbReference>
<dbReference type="InterPro" id="IPR028978">
    <property type="entry name" value="Chorismate_lyase_/UTRA_dom_sf"/>
</dbReference>
<dbReference type="Gene3D" id="3.40.1410.10">
    <property type="entry name" value="Chorismate lyase-like"/>
    <property type="match status" value="1"/>
</dbReference>
<dbReference type="InterPro" id="IPR036388">
    <property type="entry name" value="WH-like_DNA-bd_sf"/>
</dbReference>
<dbReference type="InterPro" id="IPR011663">
    <property type="entry name" value="UTRA"/>
</dbReference>
<dbReference type="PROSITE" id="PS50949">
    <property type="entry name" value="HTH_GNTR"/>
    <property type="match status" value="1"/>
</dbReference>
<feature type="domain" description="HTH gntR-type" evidence="5">
    <location>
        <begin position="6"/>
        <end position="74"/>
    </location>
</feature>
<evidence type="ECO:0000313" key="7">
    <source>
        <dbReference type="Proteomes" id="UP000001192"/>
    </source>
</evidence>
<dbReference type="PANTHER" id="PTHR44846">
    <property type="entry name" value="MANNOSYL-D-GLYCERATE TRANSPORT/METABOLISM SYSTEM REPRESSOR MNGR-RELATED"/>
    <property type="match status" value="1"/>
</dbReference>
<proteinExistence type="predicted"/>
<evidence type="ECO:0000256" key="1">
    <source>
        <dbReference type="ARBA" id="ARBA00023015"/>
    </source>
</evidence>
<dbReference type="AlphaFoldDB" id="B2JCJ4"/>
<organism evidence="6 7">
    <name type="scientific">Paraburkholderia phymatum (strain DSM 17167 / CIP 108236 / LMG 21445 / STM815)</name>
    <name type="common">Burkholderia phymatum</name>
    <dbReference type="NCBI Taxonomy" id="391038"/>
    <lineage>
        <taxon>Bacteria</taxon>
        <taxon>Pseudomonadati</taxon>
        <taxon>Pseudomonadota</taxon>
        <taxon>Betaproteobacteria</taxon>
        <taxon>Burkholderiales</taxon>
        <taxon>Burkholderiaceae</taxon>
        <taxon>Paraburkholderia</taxon>
    </lineage>
</organism>
<evidence type="ECO:0000259" key="5">
    <source>
        <dbReference type="PROSITE" id="PS50949"/>
    </source>
</evidence>
<keyword evidence="7" id="KW-1185">Reference proteome</keyword>
<dbReference type="Pfam" id="PF00392">
    <property type="entry name" value="GntR"/>
    <property type="match status" value="1"/>
</dbReference>
<dbReference type="Gene3D" id="1.10.10.10">
    <property type="entry name" value="Winged helix-like DNA-binding domain superfamily/Winged helix DNA-binding domain"/>
    <property type="match status" value="1"/>
</dbReference>
<dbReference type="FunFam" id="1.10.10.10:FF:000079">
    <property type="entry name" value="GntR family transcriptional regulator"/>
    <property type="match status" value="1"/>
</dbReference>
<evidence type="ECO:0000256" key="4">
    <source>
        <dbReference type="NCBIfam" id="TIGR02018"/>
    </source>
</evidence>
<dbReference type="EMBL" id="CP001043">
    <property type="protein sequence ID" value="ACC70995.1"/>
    <property type="molecule type" value="Genomic_DNA"/>
</dbReference>
<dbReference type="CDD" id="cd07377">
    <property type="entry name" value="WHTH_GntR"/>
    <property type="match status" value="1"/>
</dbReference>
<protein>
    <recommendedName>
        <fullName evidence="4">Histidine utilization repressor</fullName>
    </recommendedName>
</protein>
<accession>B2JCJ4</accession>
<dbReference type="KEGG" id="bph:Bphy_1813"/>
<dbReference type="Proteomes" id="UP000001192">
    <property type="component" value="Chromosome 1"/>
</dbReference>
<dbReference type="SUPFAM" id="SSF64288">
    <property type="entry name" value="Chorismate lyase-like"/>
    <property type="match status" value="1"/>
</dbReference>
<keyword evidence="1" id="KW-0805">Transcription regulation</keyword>
<evidence type="ECO:0000313" key="6">
    <source>
        <dbReference type="EMBL" id="ACC70995.1"/>
    </source>
</evidence>
<evidence type="ECO:0000256" key="2">
    <source>
        <dbReference type="ARBA" id="ARBA00023125"/>
    </source>
</evidence>
<dbReference type="STRING" id="391038.Bphy_1813"/>
<dbReference type="eggNOG" id="COG2188">
    <property type="taxonomic scope" value="Bacteria"/>
</dbReference>
<keyword evidence="2" id="KW-0238">DNA-binding</keyword>
<dbReference type="SMART" id="SM00345">
    <property type="entry name" value="HTH_GNTR"/>
    <property type="match status" value="1"/>
</dbReference>